<dbReference type="AlphaFoldDB" id="A0A8J5HQR7"/>
<gene>
    <name evidence="1" type="ORF">ZIOFF_018782</name>
</gene>
<accession>A0A8J5HQR7</accession>
<protein>
    <submittedName>
        <fullName evidence="1">Uncharacterized protein</fullName>
    </submittedName>
</protein>
<comment type="caution">
    <text evidence="1">The sequence shown here is derived from an EMBL/GenBank/DDBJ whole genome shotgun (WGS) entry which is preliminary data.</text>
</comment>
<dbReference type="Gene3D" id="3.40.50.2300">
    <property type="match status" value="1"/>
</dbReference>
<proteinExistence type="predicted"/>
<keyword evidence="2" id="KW-1185">Reference proteome</keyword>
<dbReference type="Proteomes" id="UP000734854">
    <property type="component" value="Unassembled WGS sequence"/>
</dbReference>
<dbReference type="EMBL" id="JACMSC010000005">
    <property type="protein sequence ID" value="KAG6521657.1"/>
    <property type="molecule type" value="Genomic_DNA"/>
</dbReference>
<sequence>MIQPQGKELDLLTIILSDNDGSLYDAIVITGDQKQICETGLGLVSQCYLTKHVFRMSKQYLTNVGGRDTVLVDVLSRRIPLVVATQDWLEENEYPHRMGVLRASSPGWGGAPGLAKSLVKKVVRLDVPVDKYPSRKGLGCGCGGPTLAMKSLGTGVIEVERRRWVEMPRTEGRNKLALGSGTQSKN</sequence>
<organism evidence="1 2">
    <name type="scientific">Zingiber officinale</name>
    <name type="common">Ginger</name>
    <name type="synonym">Amomum zingiber</name>
    <dbReference type="NCBI Taxonomy" id="94328"/>
    <lineage>
        <taxon>Eukaryota</taxon>
        <taxon>Viridiplantae</taxon>
        <taxon>Streptophyta</taxon>
        <taxon>Embryophyta</taxon>
        <taxon>Tracheophyta</taxon>
        <taxon>Spermatophyta</taxon>
        <taxon>Magnoliopsida</taxon>
        <taxon>Liliopsida</taxon>
        <taxon>Zingiberales</taxon>
        <taxon>Zingiberaceae</taxon>
        <taxon>Zingiber</taxon>
    </lineage>
</organism>
<evidence type="ECO:0000313" key="2">
    <source>
        <dbReference type="Proteomes" id="UP000734854"/>
    </source>
</evidence>
<reference evidence="1 2" key="1">
    <citation type="submission" date="2020-08" db="EMBL/GenBank/DDBJ databases">
        <title>Plant Genome Project.</title>
        <authorList>
            <person name="Zhang R.-G."/>
        </authorList>
    </citation>
    <scope>NUCLEOTIDE SEQUENCE [LARGE SCALE GENOMIC DNA]</scope>
    <source>
        <tissue evidence="1">Rhizome</tissue>
    </source>
</reference>
<name>A0A8J5HQR7_ZINOF</name>
<evidence type="ECO:0000313" key="1">
    <source>
        <dbReference type="EMBL" id="KAG6521657.1"/>
    </source>
</evidence>